<dbReference type="AlphaFoldDB" id="A0A239E885"/>
<keyword evidence="3" id="KW-1185">Reference proteome</keyword>
<dbReference type="Pfam" id="PF13302">
    <property type="entry name" value="Acetyltransf_3"/>
    <property type="match status" value="1"/>
</dbReference>
<evidence type="ECO:0000259" key="1">
    <source>
        <dbReference type="PROSITE" id="PS51186"/>
    </source>
</evidence>
<dbReference type="Proteomes" id="UP000198304">
    <property type="component" value="Unassembled WGS sequence"/>
</dbReference>
<dbReference type="GO" id="GO:0005737">
    <property type="term" value="C:cytoplasm"/>
    <property type="evidence" value="ECO:0007669"/>
    <property type="project" value="TreeGrafter"/>
</dbReference>
<accession>A0A239E885</accession>
<sequence length="158" mass="19013">MKYWSDNEVTRYMNINAFSDIDQAKEMIDLLNHLFKEKQAIRWGIYNKEFDWLIGTCGYNSGLKEETYIGEIGYELGSQYWRQGFMVEALTCIINYGFNTLNLNRIEAYVMLENQKSLKLLEKLGFQKEGILRERGYYKNQFWDEYIFSLLKRDRERS</sequence>
<protein>
    <submittedName>
        <fullName evidence="2">Ribosomal-protein-alanine N-acetyltransferase</fullName>
    </submittedName>
</protein>
<feature type="domain" description="N-acetyltransferase" evidence="1">
    <location>
        <begin position="1"/>
        <end position="153"/>
    </location>
</feature>
<keyword evidence="2" id="KW-0808">Transferase</keyword>
<dbReference type="Gene3D" id="3.40.630.30">
    <property type="match status" value="1"/>
</dbReference>
<proteinExistence type="predicted"/>
<dbReference type="SUPFAM" id="SSF55729">
    <property type="entry name" value="Acyl-CoA N-acyltransferases (Nat)"/>
    <property type="match status" value="1"/>
</dbReference>
<dbReference type="PANTHER" id="PTHR43792:SF9">
    <property type="entry name" value="RIBOSOMAL-PROTEIN-ALANINE ACETYLTRANSFERASE"/>
    <property type="match status" value="1"/>
</dbReference>
<dbReference type="InterPro" id="IPR016181">
    <property type="entry name" value="Acyl_CoA_acyltransferase"/>
</dbReference>
<dbReference type="GO" id="GO:0008999">
    <property type="term" value="F:protein-N-terminal-alanine acetyltransferase activity"/>
    <property type="evidence" value="ECO:0007669"/>
    <property type="project" value="TreeGrafter"/>
</dbReference>
<dbReference type="PROSITE" id="PS51186">
    <property type="entry name" value="GNAT"/>
    <property type="match status" value="1"/>
</dbReference>
<dbReference type="InterPro" id="IPR051531">
    <property type="entry name" value="N-acetyltransferase"/>
</dbReference>
<reference evidence="2 3" key="1">
    <citation type="submission" date="2017-06" db="EMBL/GenBank/DDBJ databases">
        <authorList>
            <person name="Kim H.J."/>
            <person name="Triplett B.A."/>
        </authorList>
    </citation>
    <scope>NUCLEOTIDE SEQUENCE [LARGE SCALE GENOMIC DNA]</scope>
    <source>
        <strain evidence="2 3">SCA</strain>
    </source>
</reference>
<dbReference type="EMBL" id="FZOJ01000009">
    <property type="protein sequence ID" value="SNS40679.1"/>
    <property type="molecule type" value="Genomic_DNA"/>
</dbReference>
<name>A0A239E885_9FIRM</name>
<gene>
    <name evidence="2" type="ORF">SAMN05446037_1009114</name>
</gene>
<dbReference type="InterPro" id="IPR000182">
    <property type="entry name" value="GNAT_dom"/>
</dbReference>
<evidence type="ECO:0000313" key="2">
    <source>
        <dbReference type="EMBL" id="SNS40679.1"/>
    </source>
</evidence>
<dbReference type="PANTHER" id="PTHR43792">
    <property type="entry name" value="GNAT FAMILY, PUTATIVE (AFU_ORTHOLOGUE AFUA_3G00765)-RELATED-RELATED"/>
    <property type="match status" value="1"/>
</dbReference>
<evidence type="ECO:0000313" key="3">
    <source>
        <dbReference type="Proteomes" id="UP000198304"/>
    </source>
</evidence>
<organism evidence="2 3">
    <name type="scientific">Anaerovirgula multivorans</name>
    <dbReference type="NCBI Taxonomy" id="312168"/>
    <lineage>
        <taxon>Bacteria</taxon>
        <taxon>Bacillati</taxon>
        <taxon>Bacillota</taxon>
        <taxon>Clostridia</taxon>
        <taxon>Peptostreptococcales</taxon>
        <taxon>Natronincolaceae</taxon>
        <taxon>Anaerovirgula</taxon>
    </lineage>
</organism>